<gene>
    <name evidence="2" type="ORF">ETE71_23990</name>
</gene>
<keyword evidence="1" id="KW-0812">Transmembrane</keyword>
<feature type="transmembrane region" description="Helical" evidence="1">
    <location>
        <begin position="379"/>
        <end position="404"/>
    </location>
</feature>
<evidence type="ECO:0000313" key="2">
    <source>
        <dbReference type="EMBL" id="TCX06091.1"/>
    </source>
</evidence>
<reference evidence="2" key="1">
    <citation type="submission" date="2019-01" db="EMBL/GenBank/DDBJ databases">
        <authorList>
            <person name="Lista F."/>
            <person name="Anselmo A."/>
        </authorList>
    </citation>
    <scope>NUCLEOTIDE SEQUENCE</scope>
    <source>
        <strain evidence="2">18S</strain>
    </source>
</reference>
<feature type="transmembrane region" description="Helical" evidence="1">
    <location>
        <begin position="313"/>
        <end position="330"/>
    </location>
</feature>
<dbReference type="EMBL" id="SDCE01000028">
    <property type="protein sequence ID" value="TCX06091.1"/>
    <property type="molecule type" value="Genomic_DNA"/>
</dbReference>
<proteinExistence type="predicted"/>
<dbReference type="RefSeq" id="WP_040164872.1">
    <property type="nucleotide sequence ID" value="NZ_CBCYFS010000021.1"/>
</dbReference>
<evidence type="ECO:0000256" key="1">
    <source>
        <dbReference type="SAM" id="Phobius"/>
    </source>
</evidence>
<accession>A0A483GA88</accession>
<keyword evidence="1" id="KW-1133">Transmembrane helix</keyword>
<name>A0A483GA88_KLEPN</name>
<organism evidence="2">
    <name type="scientific">Klebsiella pneumoniae</name>
    <dbReference type="NCBI Taxonomy" id="573"/>
    <lineage>
        <taxon>Bacteria</taxon>
        <taxon>Pseudomonadati</taxon>
        <taxon>Pseudomonadota</taxon>
        <taxon>Gammaproteobacteria</taxon>
        <taxon>Enterobacterales</taxon>
        <taxon>Enterobacteriaceae</taxon>
        <taxon>Klebsiella/Raoultella group</taxon>
        <taxon>Klebsiella</taxon>
        <taxon>Klebsiella pneumoniae complex</taxon>
    </lineage>
</organism>
<dbReference type="AlphaFoldDB" id="A0A483GA88"/>
<sequence>MTNNTPLRTLVELYRIAGKPAISGVYLSLLLDYSPKADVSLRELTTSHRASQYIVEDEFIVDGVFLQNYNLPMGWKNVSITLKLPRDSVQRFHNTIADLITFSSVRNGEFPTDFYVVDLDYHSEDTTIPPAVQKVKNVCRLIKALSKLAHYHDRKATDGEPRLVFIQGSDGRSKSAILQPTITYEMLDYSDIDCNVVEQLQDDHSINDVNHHIEKRGIFRNTLVEYINENSFNFQQLIEHWTDFRLAYDNNLSVYLSGFNFHKARKDVAAAELDFSEKTSKTISDSTAKILATPLSLLAAIGIWKLSDLTEQIVALTGVIFTSLIINLIISSQWKQLKRIVHSKEMVFNPFILKLKNYPQELQSDITKAMEELNKNEIFAFRILISFYILCWIPTLVGIAFIIYKNFFIE</sequence>
<protein>
    <submittedName>
        <fullName evidence="2">Uncharacterized protein</fullName>
    </submittedName>
</protein>
<comment type="caution">
    <text evidence="2">The sequence shown here is derived from an EMBL/GenBank/DDBJ whole genome shotgun (WGS) entry which is preliminary data.</text>
</comment>
<keyword evidence="1" id="KW-0472">Membrane</keyword>